<reference evidence="3 4" key="1">
    <citation type="journal article" date="2024" name="Commun. Biol.">
        <title>Comparative genomic analysis of thermophilic fungi reveals convergent evolutionary adaptations and gene losses.</title>
        <authorList>
            <person name="Steindorff A.S."/>
            <person name="Aguilar-Pontes M.V."/>
            <person name="Robinson A.J."/>
            <person name="Andreopoulos B."/>
            <person name="LaButti K."/>
            <person name="Kuo A."/>
            <person name="Mondo S."/>
            <person name="Riley R."/>
            <person name="Otillar R."/>
            <person name="Haridas S."/>
            <person name="Lipzen A."/>
            <person name="Grimwood J."/>
            <person name="Schmutz J."/>
            <person name="Clum A."/>
            <person name="Reid I.D."/>
            <person name="Moisan M.C."/>
            <person name="Butler G."/>
            <person name="Nguyen T.T.M."/>
            <person name="Dewar K."/>
            <person name="Conant G."/>
            <person name="Drula E."/>
            <person name="Henrissat B."/>
            <person name="Hansel C."/>
            <person name="Singer S."/>
            <person name="Hutchinson M.I."/>
            <person name="de Vries R.P."/>
            <person name="Natvig D.O."/>
            <person name="Powell A.J."/>
            <person name="Tsang A."/>
            <person name="Grigoriev I.V."/>
        </authorList>
    </citation>
    <scope>NUCLEOTIDE SEQUENCE [LARGE SCALE GENOMIC DNA]</scope>
    <source>
        <strain evidence="3 4">CBS 494.80</strain>
    </source>
</reference>
<evidence type="ECO:0000313" key="3">
    <source>
        <dbReference type="EMBL" id="KAL2075872.1"/>
    </source>
</evidence>
<feature type="domain" description="Glycan binding protein Y3-like" evidence="2">
    <location>
        <begin position="43"/>
        <end position="127"/>
    </location>
</feature>
<keyword evidence="4" id="KW-1185">Reference proteome</keyword>
<proteinExistence type="predicted"/>
<sequence length="127" mass="13754">MQFTSTLLVLATVATSSIVSAKCYTSGQNWAWTENYEAARGAVKDLCKSNGLAGYFREGQEKSACANLPKANAKVDFGVKWTGKGGLTLRDADCEWRLTNEINGCGLGGETTTADWWFKSDPNNGRC</sequence>
<keyword evidence="1" id="KW-0732">Signal</keyword>
<gene>
    <name evidence="3" type="ORF">VTL71DRAFT_815</name>
</gene>
<dbReference type="Proteomes" id="UP001595075">
    <property type="component" value="Unassembled WGS sequence"/>
</dbReference>
<evidence type="ECO:0000259" key="2">
    <source>
        <dbReference type="Pfam" id="PF22803"/>
    </source>
</evidence>
<dbReference type="InterPro" id="IPR054443">
    <property type="entry name" value="Y3-like_dom"/>
</dbReference>
<evidence type="ECO:0000256" key="1">
    <source>
        <dbReference type="SAM" id="SignalP"/>
    </source>
</evidence>
<dbReference type="EMBL" id="JAZHXI010000001">
    <property type="protein sequence ID" value="KAL2075872.1"/>
    <property type="molecule type" value="Genomic_DNA"/>
</dbReference>
<protein>
    <recommendedName>
        <fullName evidence="2">Glycan binding protein Y3-like domain-containing protein</fullName>
    </recommendedName>
</protein>
<comment type="caution">
    <text evidence="3">The sequence shown here is derived from an EMBL/GenBank/DDBJ whole genome shotgun (WGS) entry which is preliminary data.</text>
</comment>
<organism evidence="3 4">
    <name type="scientific">Oculimacula yallundae</name>
    <dbReference type="NCBI Taxonomy" id="86028"/>
    <lineage>
        <taxon>Eukaryota</taxon>
        <taxon>Fungi</taxon>
        <taxon>Dikarya</taxon>
        <taxon>Ascomycota</taxon>
        <taxon>Pezizomycotina</taxon>
        <taxon>Leotiomycetes</taxon>
        <taxon>Helotiales</taxon>
        <taxon>Ploettnerulaceae</taxon>
        <taxon>Oculimacula</taxon>
    </lineage>
</organism>
<feature type="signal peptide" evidence="1">
    <location>
        <begin position="1"/>
        <end position="21"/>
    </location>
</feature>
<name>A0ABR4D222_9HELO</name>
<accession>A0ABR4D222</accession>
<evidence type="ECO:0000313" key="4">
    <source>
        <dbReference type="Proteomes" id="UP001595075"/>
    </source>
</evidence>
<dbReference type="Pfam" id="PF22803">
    <property type="entry name" value="GBD_Y3"/>
    <property type="match status" value="1"/>
</dbReference>
<feature type="chain" id="PRO_5045599447" description="Glycan binding protein Y3-like domain-containing protein" evidence="1">
    <location>
        <begin position="22"/>
        <end position="127"/>
    </location>
</feature>